<accession>A0A8T2RWS7</accession>
<dbReference type="GO" id="GO:0016020">
    <property type="term" value="C:membrane"/>
    <property type="evidence" value="ECO:0007669"/>
    <property type="project" value="UniProtKB-SubCell"/>
</dbReference>
<comment type="subcellular location">
    <subcellularLocation>
        <location evidence="1">Membrane</location>
        <topology evidence="1">Single-pass membrane protein</topology>
    </subcellularLocation>
</comment>
<dbReference type="Pfam" id="PF00069">
    <property type="entry name" value="Pkinase"/>
    <property type="match status" value="1"/>
</dbReference>
<feature type="compositionally biased region" description="Basic and acidic residues" evidence="8">
    <location>
        <begin position="8"/>
        <end position="18"/>
    </location>
</feature>
<feature type="domain" description="Protein kinase" evidence="9">
    <location>
        <begin position="116"/>
        <end position="404"/>
    </location>
</feature>
<reference evidence="10" key="1">
    <citation type="submission" date="2021-08" db="EMBL/GenBank/DDBJ databases">
        <title>WGS assembly of Ceratopteris richardii.</title>
        <authorList>
            <person name="Marchant D.B."/>
            <person name="Chen G."/>
            <person name="Jenkins J."/>
            <person name="Shu S."/>
            <person name="Leebens-Mack J."/>
            <person name="Grimwood J."/>
            <person name="Schmutz J."/>
            <person name="Soltis P."/>
            <person name="Soltis D."/>
            <person name="Chen Z.-H."/>
        </authorList>
    </citation>
    <scope>NUCLEOTIDE SEQUENCE</scope>
    <source>
        <strain evidence="10">Whitten #5841</strain>
        <tissue evidence="10">Leaf</tissue>
    </source>
</reference>
<evidence type="ECO:0000259" key="9">
    <source>
        <dbReference type="PROSITE" id="PS50011"/>
    </source>
</evidence>
<dbReference type="OrthoDB" id="4062651at2759"/>
<gene>
    <name evidence="10" type="ORF">KP509_24G080100</name>
</gene>
<sequence>MTCLPFSKSEKTGNESRQKNPKRFFSLNALSSKRSDKSALRSTLSLFETREQRESWRPELHSSEVRSPSAQQPSTKREECDADVVSAASSPTSASPPPSEIRVFSYTELRAATRNFSRSHLLGEGGFGCVYKATLRHADPNGSYYTQEVAVKQLNLKGQQGHKEWLSEVHFLGMVKHPNLMKLVGYCAEDGARGIQRLLVYEFMPNKSLEDHLFSKGHHVLSWNKRLQIILGAARGLAYLHEEINDIQVIFRDFKTSNILLDQDFSPKLSDFGLAREGPETGASHVTTVVVGTWGYAAPEYIQTGHLTSKSDVWSFGVVLLEILCGRKSMERSRPKNEQQLLEWLKPYFKGQRKLECFVDARLEGIYSLKQAEKIAALALLCLNKSPRRRPLMSEVVESLAEIVELEKGSTPELNAMCAFPCDGEDSERIQPNRSGAVFRWFGTCS</sequence>
<keyword evidence="5 7" id="KW-0067">ATP-binding</keyword>
<dbReference type="Proteomes" id="UP000825935">
    <property type="component" value="Chromosome 24"/>
</dbReference>
<evidence type="ECO:0000256" key="7">
    <source>
        <dbReference type="PROSITE-ProRule" id="PRU10141"/>
    </source>
</evidence>
<dbReference type="FunFam" id="1.10.510.10:FF:000146">
    <property type="entry name" value="LRR receptor-like serine/threonine-protein kinase IOS1"/>
    <property type="match status" value="1"/>
</dbReference>
<dbReference type="InterPro" id="IPR000719">
    <property type="entry name" value="Prot_kinase_dom"/>
</dbReference>
<dbReference type="OMA" id="KREECDA"/>
<evidence type="ECO:0000256" key="4">
    <source>
        <dbReference type="ARBA" id="ARBA00022741"/>
    </source>
</evidence>
<evidence type="ECO:0000256" key="6">
    <source>
        <dbReference type="ARBA" id="ARBA00023170"/>
    </source>
</evidence>
<keyword evidence="3" id="KW-0808">Transferase</keyword>
<dbReference type="PROSITE" id="PS00107">
    <property type="entry name" value="PROTEIN_KINASE_ATP"/>
    <property type="match status" value="1"/>
</dbReference>
<dbReference type="Gene3D" id="3.30.200.20">
    <property type="entry name" value="Phosphorylase Kinase, domain 1"/>
    <property type="match status" value="1"/>
</dbReference>
<dbReference type="InterPro" id="IPR017441">
    <property type="entry name" value="Protein_kinase_ATP_BS"/>
</dbReference>
<evidence type="ECO:0000256" key="8">
    <source>
        <dbReference type="SAM" id="MobiDB-lite"/>
    </source>
</evidence>
<evidence type="ECO:0000256" key="5">
    <source>
        <dbReference type="ARBA" id="ARBA00022840"/>
    </source>
</evidence>
<dbReference type="InterPro" id="IPR011009">
    <property type="entry name" value="Kinase-like_dom_sf"/>
</dbReference>
<feature type="compositionally biased region" description="Basic and acidic residues" evidence="8">
    <location>
        <begin position="48"/>
        <end position="64"/>
    </location>
</feature>
<evidence type="ECO:0000256" key="3">
    <source>
        <dbReference type="ARBA" id="ARBA00022679"/>
    </source>
</evidence>
<dbReference type="EC" id="2.7.11.1" evidence="2"/>
<dbReference type="GO" id="GO:0005524">
    <property type="term" value="F:ATP binding"/>
    <property type="evidence" value="ECO:0007669"/>
    <property type="project" value="UniProtKB-UniRule"/>
</dbReference>
<keyword evidence="11" id="KW-1185">Reference proteome</keyword>
<keyword evidence="6" id="KW-0675">Receptor</keyword>
<dbReference type="EMBL" id="CM035429">
    <property type="protein sequence ID" value="KAH7300820.1"/>
    <property type="molecule type" value="Genomic_DNA"/>
</dbReference>
<organism evidence="10 11">
    <name type="scientific">Ceratopteris richardii</name>
    <name type="common">Triangle waterfern</name>
    <dbReference type="NCBI Taxonomy" id="49495"/>
    <lineage>
        <taxon>Eukaryota</taxon>
        <taxon>Viridiplantae</taxon>
        <taxon>Streptophyta</taxon>
        <taxon>Embryophyta</taxon>
        <taxon>Tracheophyta</taxon>
        <taxon>Polypodiopsida</taxon>
        <taxon>Polypodiidae</taxon>
        <taxon>Polypodiales</taxon>
        <taxon>Pteridineae</taxon>
        <taxon>Pteridaceae</taxon>
        <taxon>Parkerioideae</taxon>
        <taxon>Ceratopteris</taxon>
    </lineage>
</organism>
<dbReference type="PROSITE" id="PS50011">
    <property type="entry name" value="PROTEIN_KINASE_DOM"/>
    <property type="match status" value="1"/>
</dbReference>
<dbReference type="Gene3D" id="1.10.510.10">
    <property type="entry name" value="Transferase(Phosphotransferase) domain 1"/>
    <property type="match status" value="1"/>
</dbReference>
<evidence type="ECO:0000256" key="1">
    <source>
        <dbReference type="ARBA" id="ARBA00004167"/>
    </source>
</evidence>
<evidence type="ECO:0000256" key="2">
    <source>
        <dbReference type="ARBA" id="ARBA00012513"/>
    </source>
</evidence>
<feature type="region of interest" description="Disordered" evidence="8">
    <location>
        <begin position="1"/>
        <end position="100"/>
    </location>
</feature>
<comment type="caution">
    <text evidence="10">The sequence shown here is derived from an EMBL/GenBank/DDBJ whole genome shotgun (WGS) entry which is preliminary data.</text>
</comment>
<feature type="binding site" evidence="7">
    <location>
        <position position="152"/>
    </location>
    <ligand>
        <name>ATP</name>
        <dbReference type="ChEBI" id="CHEBI:30616"/>
    </ligand>
</feature>
<dbReference type="AlphaFoldDB" id="A0A8T2RWS7"/>
<evidence type="ECO:0000313" key="10">
    <source>
        <dbReference type="EMBL" id="KAH7300820.1"/>
    </source>
</evidence>
<protein>
    <recommendedName>
        <fullName evidence="2">non-specific serine/threonine protein kinase</fullName>
        <ecNumber evidence="2">2.7.11.1</ecNumber>
    </recommendedName>
</protein>
<keyword evidence="4 7" id="KW-0547">Nucleotide-binding</keyword>
<dbReference type="CDD" id="cd14066">
    <property type="entry name" value="STKc_IRAK"/>
    <property type="match status" value="1"/>
</dbReference>
<feature type="compositionally biased region" description="Polar residues" evidence="8">
    <location>
        <begin position="65"/>
        <end position="74"/>
    </location>
</feature>
<dbReference type="GO" id="GO:0004674">
    <property type="term" value="F:protein serine/threonine kinase activity"/>
    <property type="evidence" value="ECO:0007669"/>
    <property type="project" value="UniProtKB-EC"/>
</dbReference>
<dbReference type="FunFam" id="3.30.200.20:FF:000228">
    <property type="entry name" value="Serine/threonine-protein kinase BIK1"/>
    <property type="match status" value="1"/>
</dbReference>
<dbReference type="PANTHER" id="PTHR45621">
    <property type="entry name" value="OS01G0588500 PROTEIN-RELATED"/>
    <property type="match status" value="1"/>
</dbReference>
<dbReference type="SUPFAM" id="SSF56112">
    <property type="entry name" value="Protein kinase-like (PK-like)"/>
    <property type="match status" value="1"/>
</dbReference>
<name>A0A8T2RWS7_CERRI</name>
<evidence type="ECO:0000313" key="11">
    <source>
        <dbReference type="Proteomes" id="UP000825935"/>
    </source>
</evidence>
<proteinExistence type="predicted"/>
<dbReference type="InterPro" id="IPR050823">
    <property type="entry name" value="Plant_Ser_Thr_Prot_Kinase"/>
</dbReference>